<dbReference type="InterPro" id="IPR045851">
    <property type="entry name" value="AMP-bd_C_sf"/>
</dbReference>
<dbReference type="InterPro" id="IPR020845">
    <property type="entry name" value="AMP-binding_CS"/>
</dbReference>
<gene>
    <name evidence="6" type="ORF">PghCCS26_18370</name>
</gene>
<dbReference type="PROSITE" id="PS00455">
    <property type="entry name" value="AMP_BINDING"/>
    <property type="match status" value="1"/>
</dbReference>
<proteinExistence type="inferred from homology"/>
<dbReference type="NCBIfam" id="TIGR01733">
    <property type="entry name" value="AA-adenyl-dom"/>
    <property type="match status" value="1"/>
</dbReference>
<evidence type="ECO:0000313" key="7">
    <source>
        <dbReference type="Proteomes" id="UP001285921"/>
    </source>
</evidence>
<keyword evidence="3" id="KW-0045">Antibiotic biosynthesis</keyword>
<keyword evidence="2" id="KW-0677">Repeat</keyword>
<keyword evidence="7" id="KW-1185">Reference proteome</keyword>
<organism evidence="6 7">
    <name type="scientific">Paenibacillus glycanilyticus</name>
    <dbReference type="NCBI Taxonomy" id="126569"/>
    <lineage>
        <taxon>Bacteria</taxon>
        <taxon>Bacillati</taxon>
        <taxon>Bacillota</taxon>
        <taxon>Bacilli</taxon>
        <taxon>Bacillales</taxon>
        <taxon>Paenibacillaceae</taxon>
        <taxon>Paenibacillus</taxon>
    </lineage>
</organism>
<dbReference type="InterPro" id="IPR025110">
    <property type="entry name" value="AMP-bd_C"/>
</dbReference>
<dbReference type="Gene3D" id="3.30.300.30">
    <property type="match status" value="1"/>
</dbReference>
<dbReference type="InterPro" id="IPR042099">
    <property type="entry name" value="ANL_N_sf"/>
</dbReference>
<dbReference type="Pfam" id="PF13193">
    <property type="entry name" value="AMP-binding_C"/>
    <property type="match status" value="1"/>
</dbReference>
<evidence type="ECO:0000313" key="6">
    <source>
        <dbReference type="EMBL" id="GMK44709.1"/>
    </source>
</evidence>
<evidence type="ECO:0000259" key="4">
    <source>
        <dbReference type="Pfam" id="PF00501"/>
    </source>
</evidence>
<dbReference type="InterPro" id="IPR000873">
    <property type="entry name" value="AMP-dep_synth/lig_dom"/>
</dbReference>
<evidence type="ECO:0000259" key="5">
    <source>
        <dbReference type="Pfam" id="PF13193"/>
    </source>
</evidence>
<dbReference type="Gene3D" id="3.40.50.12780">
    <property type="entry name" value="N-terminal domain of ligase-like"/>
    <property type="match status" value="1"/>
</dbReference>
<dbReference type="SUPFAM" id="SSF56801">
    <property type="entry name" value="Acetyl-CoA synthetase-like"/>
    <property type="match status" value="1"/>
</dbReference>
<evidence type="ECO:0000256" key="1">
    <source>
        <dbReference type="ARBA" id="ARBA00006432"/>
    </source>
</evidence>
<dbReference type="CDD" id="cd05930">
    <property type="entry name" value="A_NRPS"/>
    <property type="match status" value="1"/>
</dbReference>
<protein>
    <submittedName>
        <fullName evidence="6">Amino acid adenylation protein</fullName>
    </submittedName>
</protein>
<dbReference type="Proteomes" id="UP001285921">
    <property type="component" value="Unassembled WGS sequence"/>
</dbReference>
<evidence type="ECO:0000256" key="2">
    <source>
        <dbReference type="ARBA" id="ARBA00022737"/>
    </source>
</evidence>
<comment type="similarity">
    <text evidence="1">Belongs to the ATP-dependent AMP-binding enzyme family.</text>
</comment>
<comment type="caution">
    <text evidence="6">The sequence shown here is derived from an EMBL/GenBank/DDBJ whole genome shotgun (WGS) entry which is preliminary data.</text>
</comment>
<accession>A0ABQ6NIX6</accession>
<evidence type="ECO:0000256" key="3">
    <source>
        <dbReference type="ARBA" id="ARBA00023194"/>
    </source>
</evidence>
<feature type="domain" description="AMP-binding enzyme C-terminal" evidence="5">
    <location>
        <begin position="422"/>
        <end position="490"/>
    </location>
</feature>
<feature type="domain" description="AMP-dependent synthetase/ligase" evidence="4">
    <location>
        <begin position="10"/>
        <end position="363"/>
    </location>
</feature>
<dbReference type="EMBL" id="BTCL01000004">
    <property type="protein sequence ID" value="GMK44709.1"/>
    <property type="molecule type" value="Genomic_DNA"/>
</dbReference>
<dbReference type="PANTHER" id="PTHR45527">
    <property type="entry name" value="NONRIBOSOMAL PEPTIDE SYNTHETASE"/>
    <property type="match status" value="1"/>
</dbReference>
<dbReference type="PANTHER" id="PTHR45527:SF1">
    <property type="entry name" value="FATTY ACID SYNTHASE"/>
    <property type="match status" value="1"/>
</dbReference>
<sequence>MQFNVMEYLEYTVRRVPDKIAYANDEFSLTFQEVYGQSRAIGTFLNRHHLQKQPIVVFMNRSPKAIAAYYGVIYSGNFYVPLDEEMPRTRIETIVRKINPSVIICDESTMATADAIDFQGNVHLFDDLIQGPVDDEALTRIRLSALDTDPLYVVFTSGSTGVPKGVIANHRSVIDYIENLSDVLSLSEDTIFGNQTPLYLDACFKELFPTLKFGATTYIIPKSLFMFPLKLVEFLNEYRINTVCWVVSALTMISSFKVLDKLVPQYLHTVAFGSEVFPVKQFNLWRRALPNAKFVNLYGPTEATGMSCYYKVERAFEEHEILPIGRPFRNTEILLLGAGDREAAPGEAGEICIRGTCLTMGYYGDFAKTNEVFVQNPLNDQYPELIYRTGDLGKYNEHGELMFVSRKDYQIKHMGYRIELGEIEANVNRLEGIKSACCVYDKTTEKIVLFFVGETDARSIVKELKLLLPKYMIPNRIERLDAMPLTTNGKIDRVYLKETCVKKES</sequence>
<reference evidence="6 7" key="1">
    <citation type="submission" date="2023-05" db="EMBL/GenBank/DDBJ databases">
        <title>Draft genome of Paenibacillus sp. CCS26.</title>
        <authorList>
            <person name="Akita H."/>
            <person name="Shinto Y."/>
            <person name="Kimura Z."/>
        </authorList>
    </citation>
    <scope>NUCLEOTIDE SEQUENCE [LARGE SCALE GENOMIC DNA]</scope>
    <source>
        <strain evidence="6 7">CCS26</strain>
    </source>
</reference>
<dbReference type="Pfam" id="PF00501">
    <property type="entry name" value="AMP-binding"/>
    <property type="match status" value="1"/>
</dbReference>
<name>A0ABQ6NIX6_9BACL</name>
<dbReference type="InterPro" id="IPR010071">
    <property type="entry name" value="AA_adenyl_dom"/>
</dbReference>
<dbReference type="RefSeq" id="WP_317979645.1">
    <property type="nucleotide sequence ID" value="NZ_BTCL01000004.1"/>
</dbReference>